<evidence type="ECO:0000313" key="2">
    <source>
        <dbReference type="EMBL" id="KKW67211.1"/>
    </source>
</evidence>
<dbReference type="GO" id="GO:0030170">
    <property type="term" value="F:pyridoxal phosphate binding"/>
    <property type="evidence" value="ECO:0007669"/>
    <property type="project" value="InterPro"/>
</dbReference>
<dbReference type="PATRIC" id="fig|1610491.3.peg.2544"/>
<dbReference type="InterPro" id="IPR005303">
    <property type="entry name" value="MOCOS_middle"/>
</dbReference>
<sequence>MHVTALHRYPVKSMRGLAVDHAAVRLEGFAHDRQWLITDTEGHFITARTAPQLLRWQANADNGRLHLKAPDGASRQVHVADYTTAMTVTVWRDTFQACAGPAATDAWLSNQLGMACRLVYLGTAPTRRLAVNGQALSFADGAPYLLTTQASLHALNQQLQQQGLPPVGMARFRPNIVIDGLQAYAEDDWQTLRIGNLIFTNFKPCARCKIVNLDPDTAMLSPDKEPLRTLARTHALPLGACFGVNLYAHAAGEIRVGDPVQLLD</sequence>
<dbReference type="Pfam" id="PF03476">
    <property type="entry name" value="MOSC_N"/>
    <property type="match status" value="1"/>
</dbReference>
<dbReference type="EMBL" id="LBNQ01000035">
    <property type="protein sequence ID" value="KKW67211.1"/>
    <property type="molecule type" value="Genomic_DNA"/>
</dbReference>
<dbReference type="InterPro" id="IPR011037">
    <property type="entry name" value="Pyrv_Knase-like_insert_dom_sf"/>
</dbReference>
<dbReference type="OrthoDB" id="581532at2"/>
<evidence type="ECO:0000313" key="3">
    <source>
        <dbReference type="Proteomes" id="UP000050580"/>
    </source>
</evidence>
<feature type="domain" description="MOSC" evidence="1">
    <location>
        <begin position="116"/>
        <end position="263"/>
    </location>
</feature>
<dbReference type="SUPFAM" id="SSF141673">
    <property type="entry name" value="MOSC N-terminal domain-like"/>
    <property type="match status" value="1"/>
</dbReference>
<dbReference type="GO" id="GO:0003824">
    <property type="term" value="F:catalytic activity"/>
    <property type="evidence" value="ECO:0007669"/>
    <property type="project" value="InterPro"/>
</dbReference>
<proteinExistence type="predicted"/>
<comment type="caution">
    <text evidence="2">The sequence shown here is derived from an EMBL/GenBank/DDBJ whole genome shotgun (WGS) entry which is preliminary data.</text>
</comment>
<dbReference type="SUPFAM" id="SSF50800">
    <property type="entry name" value="PK beta-barrel domain-like"/>
    <property type="match status" value="1"/>
</dbReference>
<reference evidence="2 3" key="1">
    <citation type="submission" date="2015-05" db="EMBL/GenBank/DDBJ databases">
        <title>Draft genome sequence of Lampropedia sp. CT6, isolated from the microbial mat of a hot water spring, located at Manikaran, India.</title>
        <authorList>
            <person name="Tripathi C."/>
            <person name="Rani P."/>
            <person name="Mahato N.K."/>
            <person name="Lal R."/>
        </authorList>
    </citation>
    <scope>NUCLEOTIDE SEQUENCE [LARGE SCALE GENOMIC DNA]</scope>
    <source>
        <strain evidence="2 3">CT6</strain>
    </source>
</reference>
<dbReference type="Proteomes" id="UP000050580">
    <property type="component" value="Unassembled WGS sequence"/>
</dbReference>
<gene>
    <name evidence="2" type="ORF">AAV94_11895</name>
</gene>
<dbReference type="AlphaFoldDB" id="A0A0U1PXJ6"/>
<organism evidence="2 3">
    <name type="scientific">Lampropedia cohaerens</name>
    <dbReference type="NCBI Taxonomy" id="1610491"/>
    <lineage>
        <taxon>Bacteria</taxon>
        <taxon>Pseudomonadati</taxon>
        <taxon>Pseudomonadota</taxon>
        <taxon>Betaproteobacteria</taxon>
        <taxon>Burkholderiales</taxon>
        <taxon>Comamonadaceae</taxon>
        <taxon>Lampropedia</taxon>
    </lineage>
</organism>
<evidence type="ECO:0000259" key="1">
    <source>
        <dbReference type="PROSITE" id="PS51340"/>
    </source>
</evidence>
<dbReference type="PROSITE" id="PS51340">
    <property type="entry name" value="MOSC"/>
    <property type="match status" value="1"/>
</dbReference>
<dbReference type="GO" id="GO:0030151">
    <property type="term" value="F:molybdenum ion binding"/>
    <property type="evidence" value="ECO:0007669"/>
    <property type="project" value="InterPro"/>
</dbReference>
<dbReference type="RefSeq" id="WP_046742452.1">
    <property type="nucleotide sequence ID" value="NZ_LBNQ01000035.1"/>
</dbReference>
<accession>A0A0U1PXJ6</accession>
<protein>
    <recommendedName>
        <fullName evidence="1">MOSC domain-containing protein</fullName>
    </recommendedName>
</protein>
<dbReference type="PANTHER" id="PTHR14237">
    <property type="entry name" value="MOLYBDOPTERIN COFACTOR SULFURASE MOSC"/>
    <property type="match status" value="1"/>
</dbReference>
<keyword evidence="3" id="KW-1185">Reference proteome</keyword>
<name>A0A0U1PXJ6_9BURK</name>
<dbReference type="STRING" id="1610491.AAV94_11895"/>
<dbReference type="PANTHER" id="PTHR14237:SF19">
    <property type="entry name" value="MITOCHONDRIAL AMIDOXIME REDUCING COMPONENT 1"/>
    <property type="match status" value="1"/>
</dbReference>
<dbReference type="InterPro" id="IPR005302">
    <property type="entry name" value="MoCF_Sase_C"/>
</dbReference>
<dbReference type="Pfam" id="PF03473">
    <property type="entry name" value="MOSC"/>
    <property type="match status" value="1"/>
</dbReference>